<proteinExistence type="inferred from homology"/>
<evidence type="ECO:0000313" key="7">
    <source>
        <dbReference type="EMBL" id="CUX83997.1"/>
    </source>
</evidence>
<reference evidence="8 9" key="1">
    <citation type="submission" date="2015-09" db="EMBL/GenBank/DDBJ databases">
        <title>Identification and resolution of microdiversity through metagenomic sequencing of parallel consortia.</title>
        <authorList>
            <person name="Nelson W.C."/>
            <person name="Romine M.F."/>
            <person name="Lindemann S.R."/>
        </authorList>
    </citation>
    <scope>NUCLEOTIDE SEQUENCE [LARGE SCALE GENOMIC DNA]</scope>
    <source>
        <strain evidence="8">HL-91</strain>
    </source>
</reference>
<keyword evidence="4 8" id="KW-0378">Hydrolase</keyword>
<dbReference type="GO" id="GO:0006508">
    <property type="term" value="P:proteolysis"/>
    <property type="evidence" value="ECO:0007669"/>
    <property type="project" value="UniProtKB-KW"/>
</dbReference>
<dbReference type="AlphaFoldDB" id="A0A0P7W3Q5"/>
<dbReference type="EC" id="3.4.11.1" evidence="8"/>
<dbReference type="STRING" id="1666912.Ga0058931_3301"/>
<evidence type="ECO:0000313" key="8">
    <source>
        <dbReference type="EMBL" id="KPP91027.1"/>
    </source>
</evidence>
<dbReference type="EMBL" id="FBYC01000004">
    <property type="protein sequence ID" value="CUX83997.1"/>
    <property type="molecule type" value="Genomic_DNA"/>
</dbReference>
<sequence>MTAASPYSFAPDGHGTKELHLVAVENFESWLETQSRRVRTWIGATGFAAKLGDIALVPDPDGGLVSAVIGHGTARDRQRDRFLLGGCRRALPAARYKLHHALAPDALAEECLGWLLAGYSFRAGAPSPRPDIAELVVPDGADTAQLQILAAAEVFTRDLINTPAAALGPEELESAAMALATRFGADMSVTYGDDLLYQNLPLIHAVGRASDRAPRLLDMRWGQTGPKLTLVGKGVCFDTGGLNLKPGASMGLMKKDMGGAATVLGLAQMIMATGWPVQLRVLIPAVENAVSGSAMRPGDVLTSRKGLTIEVNNTDAEGRLVLADALALACEEQPDALICMATLTGAARVALGPDIAPFYTHDDGFAQRLMAASARMRDPLWQMPLYPGYQTMIEPGIADLDNAPSGGMAGSITAALFLERFVTDGTRFAHFDIYGYQPKPAPGRPKGGAAQGARALFAALPDVLGL</sequence>
<dbReference type="PATRIC" id="fig|1666912.4.peg.3012"/>
<dbReference type="SUPFAM" id="SSF53187">
    <property type="entry name" value="Zn-dependent exopeptidases"/>
    <property type="match status" value="1"/>
</dbReference>
<dbReference type="Gene3D" id="3.40.630.10">
    <property type="entry name" value="Zn peptidases"/>
    <property type="match status" value="1"/>
</dbReference>
<dbReference type="InterPro" id="IPR000819">
    <property type="entry name" value="Peptidase_M17_C"/>
</dbReference>
<evidence type="ECO:0000256" key="2">
    <source>
        <dbReference type="ARBA" id="ARBA00022438"/>
    </source>
</evidence>
<evidence type="ECO:0000313" key="10">
    <source>
        <dbReference type="Proteomes" id="UP000182045"/>
    </source>
</evidence>
<dbReference type="GO" id="GO:0005737">
    <property type="term" value="C:cytoplasm"/>
    <property type="evidence" value="ECO:0007669"/>
    <property type="project" value="InterPro"/>
</dbReference>
<dbReference type="Pfam" id="PF21337">
    <property type="entry name" value="Peptidase_M17_N_1"/>
    <property type="match status" value="1"/>
</dbReference>
<accession>A0A0P7W3Q5</accession>
<dbReference type="EMBL" id="LJSG01000016">
    <property type="protein sequence ID" value="KPP91027.1"/>
    <property type="molecule type" value="Genomic_DNA"/>
</dbReference>
<evidence type="ECO:0000313" key="9">
    <source>
        <dbReference type="Proteomes" id="UP000050413"/>
    </source>
</evidence>
<dbReference type="PRINTS" id="PR00481">
    <property type="entry name" value="LAMNOPPTDASE"/>
</dbReference>
<organism evidence="8 9">
    <name type="scientific">Roseibaca calidilacus</name>
    <dbReference type="NCBI Taxonomy" id="1666912"/>
    <lineage>
        <taxon>Bacteria</taxon>
        <taxon>Pseudomonadati</taxon>
        <taxon>Pseudomonadota</taxon>
        <taxon>Alphaproteobacteria</taxon>
        <taxon>Rhodobacterales</taxon>
        <taxon>Paracoccaceae</taxon>
        <taxon>Roseinatronobacter</taxon>
    </lineage>
</organism>
<comment type="similarity">
    <text evidence="1">Belongs to the peptidase M17 family.</text>
</comment>
<dbReference type="Proteomes" id="UP000182045">
    <property type="component" value="Unassembled WGS sequence"/>
</dbReference>
<dbReference type="GO" id="GO:0070006">
    <property type="term" value="F:metalloaminopeptidase activity"/>
    <property type="evidence" value="ECO:0007669"/>
    <property type="project" value="InterPro"/>
</dbReference>
<dbReference type="RefSeq" id="WP_072247384.1">
    <property type="nucleotide sequence ID" value="NZ_FBYC01000004.1"/>
</dbReference>
<dbReference type="PANTHER" id="PTHR11963:SF20">
    <property type="entry name" value="PEPTIDASE B"/>
    <property type="match status" value="1"/>
</dbReference>
<protein>
    <submittedName>
        <fullName evidence="8">Leucyl aminopeptidase</fullName>
        <ecNumber evidence="8">3.4.11.1</ecNumber>
    </submittedName>
</protein>
<evidence type="ECO:0000256" key="1">
    <source>
        <dbReference type="ARBA" id="ARBA00009528"/>
    </source>
</evidence>
<dbReference type="CDD" id="cd00433">
    <property type="entry name" value="Peptidase_M17"/>
    <property type="match status" value="1"/>
</dbReference>
<dbReference type="PROSITE" id="PS00631">
    <property type="entry name" value="CYTOSOL_AP"/>
    <property type="match status" value="1"/>
</dbReference>
<evidence type="ECO:0000259" key="6">
    <source>
        <dbReference type="PROSITE" id="PS00631"/>
    </source>
</evidence>
<evidence type="ECO:0000256" key="3">
    <source>
        <dbReference type="ARBA" id="ARBA00022670"/>
    </source>
</evidence>
<keyword evidence="5" id="KW-0464">Manganese</keyword>
<dbReference type="Gene3D" id="3.40.220.10">
    <property type="entry name" value="Leucine Aminopeptidase, subunit E, domain 1"/>
    <property type="match status" value="1"/>
</dbReference>
<dbReference type="OrthoDB" id="9809354at2"/>
<evidence type="ECO:0000256" key="4">
    <source>
        <dbReference type="ARBA" id="ARBA00022801"/>
    </source>
</evidence>
<name>A0A0P7W3Q5_9RHOB</name>
<reference evidence="7 10" key="2">
    <citation type="submission" date="2016-01" db="EMBL/GenBank/DDBJ databases">
        <authorList>
            <person name="Varghese N."/>
        </authorList>
    </citation>
    <scope>NUCLEOTIDE SEQUENCE [LARGE SCALE GENOMIC DNA]</scope>
    <source>
        <strain evidence="7 10">HL-91</strain>
    </source>
</reference>
<dbReference type="Pfam" id="PF00883">
    <property type="entry name" value="Peptidase_M17"/>
    <property type="match status" value="1"/>
</dbReference>
<dbReference type="Proteomes" id="UP000050413">
    <property type="component" value="Unassembled WGS sequence"/>
</dbReference>
<keyword evidence="10" id="KW-1185">Reference proteome</keyword>
<comment type="caution">
    <text evidence="8">The sequence shown here is derived from an EMBL/GenBank/DDBJ whole genome shotgun (WGS) entry which is preliminary data.</text>
</comment>
<dbReference type="InterPro" id="IPR048816">
    <property type="entry name" value="Peptidase_M17_N_1"/>
</dbReference>
<dbReference type="InterPro" id="IPR043472">
    <property type="entry name" value="Macro_dom-like"/>
</dbReference>
<keyword evidence="3" id="KW-0645">Protease</keyword>
<gene>
    <name evidence="8" type="primary">pepA-2</name>
    <name evidence="7" type="ORF">Ga0058931_3301</name>
    <name evidence="8" type="ORF">HLUCCA05_06305</name>
</gene>
<dbReference type="GO" id="GO:0030145">
    <property type="term" value="F:manganese ion binding"/>
    <property type="evidence" value="ECO:0007669"/>
    <property type="project" value="InterPro"/>
</dbReference>
<dbReference type="PANTHER" id="PTHR11963">
    <property type="entry name" value="LEUCINE AMINOPEPTIDASE-RELATED"/>
    <property type="match status" value="1"/>
</dbReference>
<keyword evidence="2 8" id="KW-0031">Aminopeptidase</keyword>
<dbReference type="InterPro" id="IPR011356">
    <property type="entry name" value="Leucine_aapep/pepB"/>
</dbReference>
<evidence type="ECO:0000256" key="5">
    <source>
        <dbReference type="ARBA" id="ARBA00023211"/>
    </source>
</evidence>
<feature type="domain" description="Cytosol aminopeptidase" evidence="6">
    <location>
        <begin position="313"/>
        <end position="320"/>
    </location>
</feature>